<gene>
    <name evidence="1" type="ORF">QFC21_005300</name>
</gene>
<name>A0ACC2VBH8_9TREE</name>
<reference evidence="1" key="1">
    <citation type="submission" date="2023-04" db="EMBL/GenBank/DDBJ databases">
        <title>Draft Genome sequencing of Naganishia species isolated from polar environments using Oxford Nanopore Technology.</title>
        <authorList>
            <person name="Leo P."/>
            <person name="Venkateswaran K."/>
        </authorList>
    </citation>
    <scope>NUCLEOTIDE SEQUENCE</scope>
    <source>
        <strain evidence="1">MNA-CCFEE 5423</strain>
    </source>
</reference>
<evidence type="ECO:0000313" key="1">
    <source>
        <dbReference type="EMBL" id="KAJ9096478.1"/>
    </source>
</evidence>
<keyword evidence="2" id="KW-1185">Reference proteome</keyword>
<accession>A0ACC2VBH8</accession>
<organism evidence="1 2">
    <name type="scientific">Naganishia friedmannii</name>
    <dbReference type="NCBI Taxonomy" id="89922"/>
    <lineage>
        <taxon>Eukaryota</taxon>
        <taxon>Fungi</taxon>
        <taxon>Dikarya</taxon>
        <taxon>Basidiomycota</taxon>
        <taxon>Agaricomycotina</taxon>
        <taxon>Tremellomycetes</taxon>
        <taxon>Filobasidiales</taxon>
        <taxon>Filobasidiaceae</taxon>
        <taxon>Naganishia</taxon>
    </lineage>
</organism>
<comment type="caution">
    <text evidence="1">The sequence shown here is derived from an EMBL/GenBank/DDBJ whole genome shotgun (WGS) entry which is preliminary data.</text>
</comment>
<dbReference type="Proteomes" id="UP001227268">
    <property type="component" value="Unassembled WGS sequence"/>
</dbReference>
<sequence length="221" mass="24811">MEATAYDNGRSITYYSVLAPLGTEKYQYNTLPLRTDQQIKGTLGDLRNCATANDRDNLAVEEGINGDHLLAAWDGSPKARQARQGHDPFVIEADEWAAMSDDIQRSNATTPAQIARAFDSPLDTRSKWTAETYSHFLLFLGPIVLQDRLPKPYYQHFLKLSAAARILTGIRIKRTEVNSISRILGDWVAQYEKPCDGADFIIKIGMIDSSIVPPQSMHYYI</sequence>
<protein>
    <submittedName>
        <fullName evidence="1">Uncharacterized protein</fullName>
    </submittedName>
</protein>
<dbReference type="EMBL" id="JASBWT010000019">
    <property type="protein sequence ID" value="KAJ9096478.1"/>
    <property type="molecule type" value="Genomic_DNA"/>
</dbReference>
<proteinExistence type="predicted"/>
<evidence type="ECO:0000313" key="2">
    <source>
        <dbReference type="Proteomes" id="UP001227268"/>
    </source>
</evidence>